<reference evidence="1" key="1">
    <citation type="submission" date="2019-04" db="EMBL/GenBank/DDBJ databases">
        <title>Microbes associate with the intestines of laboratory mice.</title>
        <authorList>
            <person name="Navarre W."/>
            <person name="Wong E."/>
            <person name="Huang K."/>
            <person name="Tropini C."/>
            <person name="Ng K."/>
            <person name="Yu B."/>
        </authorList>
    </citation>
    <scope>NUCLEOTIDE SEQUENCE</scope>
    <source>
        <strain evidence="1">NM01_1-7b</strain>
    </source>
</reference>
<dbReference type="Proteomes" id="UP000304953">
    <property type="component" value="Unassembled WGS sequence"/>
</dbReference>
<evidence type="ECO:0000313" key="1">
    <source>
        <dbReference type="EMBL" id="TGY91798.1"/>
    </source>
</evidence>
<organism evidence="1 2">
    <name type="scientific">Petralouisia muris</name>
    <dbReference type="NCBI Taxonomy" id="3032872"/>
    <lineage>
        <taxon>Bacteria</taxon>
        <taxon>Bacillati</taxon>
        <taxon>Bacillota</taxon>
        <taxon>Clostridia</taxon>
        <taxon>Lachnospirales</taxon>
        <taxon>Lachnospiraceae</taxon>
        <taxon>Petralouisia</taxon>
    </lineage>
</organism>
<sequence length="501" mass="54308">MSRLIGLVKPLAGFMVFAVMMGLAGHLCASFITILGGYAVLGLLGFDTALSLKTISACVLVFAVLRAVLRYGEQSCNHFIAFKLLALLRDKVFGVLRRLCPAKLEGRDKGDLISVITSDIELLEVFYAHTISPAAIGFLYTIVMCLFIGSFHPALGGLALLAYLTVGIVIPIITSKLSGRLGMEFRAGSGDLSGFVLDSLRGLSETVQYGQGEERLTQMNEKTDLLSDTEMRLKRAAGRNMAVTNTVILIFDLWMLFLSAMLYQKNIVDFTGVLIPVVALFSSFGPAVALANLGSTLQNTFAAGNRVLDILDETPAVSQVAGKEETAFDGASAENVSFSYGAKTILDRVSLQIPQGRIIGLVGKSGSGKSTLLKLFMRFWDIDSGKVEISGRSIREINTSNLRDMESFMTQETHLFQDSIRNNLRIAKLDALDADIEAACRKASVHDFIMSLPQGYDTPVGELGDTLSGGERQRLGLARAFLHDAPFLLLDVNWCKGFGCI</sequence>
<name>A0AC61RS33_9FIRM</name>
<keyword evidence="1" id="KW-0067">ATP-binding</keyword>
<accession>A0AC61RS33</accession>
<gene>
    <name evidence="1" type="ORF">E5329_20045</name>
</gene>
<keyword evidence="2" id="KW-1185">Reference proteome</keyword>
<evidence type="ECO:0000313" key="2">
    <source>
        <dbReference type="Proteomes" id="UP000304953"/>
    </source>
</evidence>
<keyword evidence="1" id="KW-0547">Nucleotide-binding</keyword>
<protein>
    <submittedName>
        <fullName evidence="1">ABC transporter ATP-binding protein</fullName>
    </submittedName>
</protein>
<comment type="caution">
    <text evidence="1">The sequence shown here is derived from an EMBL/GenBank/DDBJ whole genome shotgun (WGS) entry which is preliminary data.</text>
</comment>
<proteinExistence type="predicted"/>
<dbReference type="EMBL" id="SRYA01000051">
    <property type="protein sequence ID" value="TGY91798.1"/>
    <property type="molecule type" value="Genomic_DNA"/>
</dbReference>